<feature type="non-terminal residue" evidence="1">
    <location>
        <position position="1"/>
    </location>
</feature>
<gene>
    <name evidence="1" type="ORF">g.1469</name>
</gene>
<evidence type="ECO:0000313" key="1">
    <source>
        <dbReference type="EMBL" id="JAT85915.1"/>
    </source>
</evidence>
<dbReference type="AlphaFoldDB" id="A0A1E1WG12"/>
<protein>
    <submittedName>
        <fullName evidence="1">Uncharacterized protein</fullName>
    </submittedName>
</protein>
<sequence>LPTGIREPCPVLVFKGVVCVGNPFLFISAERQPPLEQLHLGAVVAAGVARMSPLNTRSHDLRSLLLKILKNASSFYHRRNCETFALSSNRLTFDESKVTVDTFNTVARDNLDEIYRKIALTAFCGGIGYCLHSRCGYRRMWFVQCAAVA</sequence>
<proteinExistence type="predicted"/>
<feature type="non-terminal residue" evidence="1">
    <location>
        <position position="149"/>
    </location>
</feature>
<reference evidence="1" key="1">
    <citation type="submission" date="2015-09" db="EMBL/GenBank/DDBJ databases">
        <title>De novo assembly of Pectinophora gossypiella (Pink Bollworm) gut transcriptome.</title>
        <authorList>
            <person name="Tassone E.E."/>
        </authorList>
    </citation>
    <scope>NUCLEOTIDE SEQUENCE</scope>
</reference>
<dbReference type="EMBL" id="GDQN01005139">
    <property type="protein sequence ID" value="JAT85915.1"/>
    <property type="molecule type" value="Transcribed_RNA"/>
</dbReference>
<organism evidence="1">
    <name type="scientific">Pectinophora gossypiella</name>
    <name type="common">Cotton pink bollworm</name>
    <name type="synonym">Depressaria gossypiella</name>
    <dbReference type="NCBI Taxonomy" id="13191"/>
    <lineage>
        <taxon>Eukaryota</taxon>
        <taxon>Metazoa</taxon>
        <taxon>Ecdysozoa</taxon>
        <taxon>Arthropoda</taxon>
        <taxon>Hexapoda</taxon>
        <taxon>Insecta</taxon>
        <taxon>Pterygota</taxon>
        <taxon>Neoptera</taxon>
        <taxon>Endopterygota</taxon>
        <taxon>Lepidoptera</taxon>
        <taxon>Glossata</taxon>
        <taxon>Ditrysia</taxon>
        <taxon>Gelechioidea</taxon>
        <taxon>Gelechiidae</taxon>
        <taxon>Apatetrinae</taxon>
        <taxon>Pectinophora</taxon>
    </lineage>
</organism>
<name>A0A1E1WG12_PECGO</name>
<accession>A0A1E1WG12</accession>